<keyword evidence="1 5" id="KW-0408">Iron</keyword>
<dbReference type="Proteomes" id="UP000055136">
    <property type="component" value="Chromosome"/>
</dbReference>
<evidence type="ECO:0000256" key="3">
    <source>
        <dbReference type="ARBA" id="ARBA00061679"/>
    </source>
</evidence>
<comment type="similarity">
    <text evidence="3 5">Belongs to the Fe(2+)-trafficking protein family.</text>
</comment>
<protein>
    <recommendedName>
        <fullName evidence="4 5">Probable Fe(2+)-trafficking protein</fullName>
    </recommendedName>
</protein>
<evidence type="ECO:0000313" key="7">
    <source>
        <dbReference type="Proteomes" id="UP000055136"/>
    </source>
</evidence>
<dbReference type="Pfam" id="PF04362">
    <property type="entry name" value="Iron_traffic"/>
    <property type="match status" value="1"/>
</dbReference>
<evidence type="ECO:0000313" key="6">
    <source>
        <dbReference type="EMBL" id="ALP51666.1"/>
    </source>
</evidence>
<evidence type="ECO:0000256" key="5">
    <source>
        <dbReference type="HAMAP-Rule" id="MF_00686"/>
    </source>
</evidence>
<dbReference type="GO" id="GO:0034599">
    <property type="term" value="P:cellular response to oxidative stress"/>
    <property type="evidence" value="ECO:0007669"/>
    <property type="project" value="TreeGrafter"/>
</dbReference>
<organism evidence="6 7">
    <name type="scientific">Candidatus Tenderia electrophaga</name>
    <dbReference type="NCBI Taxonomy" id="1748243"/>
    <lineage>
        <taxon>Bacteria</taxon>
        <taxon>Pseudomonadati</taxon>
        <taxon>Pseudomonadota</taxon>
        <taxon>Gammaproteobacteria</taxon>
        <taxon>Candidatus Tenderiales</taxon>
        <taxon>Candidatus Tenderiaceae</taxon>
        <taxon>Candidatus Tenderia</taxon>
    </lineage>
</organism>
<name>A0A0S2T931_9GAMM</name>
<dbReference type="KEGG" id="tee:Tel_00095"/>
<dbReference type="STRING" id="1748243.Tel_00095"/>
<dbReference type="PIRSF" id="PIRSF029827">
    <property type="entry name" value="Fe_traffic_YggX"/>
    <property type="match status" value="1"/>
</dbReference>
<evidence type="ECO:0000256" key="1">
    <source>
        <dbReference type="ARBA" id="ARBA00023004"/>
    </source>
</evidence>
<gene>
    <name evidence="6" type="ORF">Tel_00095</name>
</gene>
<dbReference type="PANTHER" id="PTHR36965">
    <property type="entry name" value="FE(2+)-TRAFFICKING PROTEIN-RELATED"/>
    <property type="match status" value="1"/>
</dbReference>
<dbReference type="GO" id="GO:0005829">
    <property type="term" value="C:cytosol"/>
    <property type="evidence" value="ECO:0007669"/>
    <property type="project" value="TreeGrafter"/>
</dbReference>
<dbReference type="InterPro" id="IPR036766">
    <property type="entry name" value="Fe_traffick_prot_YggX_sf"/>
</dbReference>
<dbReference type="PANTHER" id="PTHR36965:SF1">
    <property type="entry name" value="FE(2+)-TRAFFICKING PROTEIN-RELATED"/>
    <property type="match status" value="1"/>
</dbReference>
<keyword evidence="7" id="KW-1185">Reference proteome</keyword>
<accession>A0A0S2T931</accession>
<sequence>MTRMVHCKKLNQELPGLPQPPYPGALGQKIFENISLQAWQQWLSQQTMLINEYRLSMVDPKAQSFLREEMEKFLFGEGSQMPEGYVPPKE</sequence>
<comment type="function">
    <text evidence="2">Could be a mediator in iron transactions between iron acquisition and iron-requiring processes, such as synthesis and/or repair of Fe-S clusters in biosynthetic enzymes. Necessary to maintain high levels of aconitase under oxidative stress.</text>
</comment>
<evidence type="ECO:0000256" key="2">
    <source>
        <dbReference type="ARBA" id="ARBA00053793"/>
    </source>
</evidence>
<dbReference type="NCBIfam" id="NF003817">
    <property type="entry name" value="PRK05408.1"/>
    <property type="match status" value="1"/>
</dbReference>
<dbReference type="Gene3D" id="1.10.3880.10">
    <property type="entry name" value="Fe(II) trafficking protein YggX"/>
    <property type="match status" value="1"/>
</dbReference>
<dbReference type="FunFam" id="1.10.3880.10:FF:000001">
    <property type="entry name" value="Probable Fe(2+)-trafficking protein"/>
    <property type="match status" value="1"/>
</dbReference>
<dbReference type="InterPro" id="IPR007457">
    <property type="entry name" value="Fe_traffick_prot_YggX"/>
</dbReference>
<reference evidence="6" key="1">
    <citation type="submission" date="2015-10" db="EMBL/GenBank/DDBJ databases">
        <title>Description of Candidatus Tenderia electrophaga gen. nov, sp. nov., an Uncultivated Electroautotroph from a Biocathode Enrichment.</title>
        <authorList>
            <person name="Eddie B.J."/>
            <person name="Malanoski A.P."/>
            <person name="Wang Z."/>
            <person name="Hall R.J."/>
            <person name="Oh S.D."/>
            <person name="Heiner C."/>
            <person name="Lin B."/>
            <person name="Strycharz-Glaven S.M."/>
        </authorList>
    </citation>
    <scope>NUCLEOTIDE SEQUENCE [LARGE SCALE GENOMIC DNA]</scope>
    <source>
        <strain evidence="6">NRL1</strain>
    </source>
</reference>
<dbReference type="AlphaFoldDB" id="A0A0S2T931"/>
<evidence type="ECO:0000256" key="4">
    <source>
        <dbReference type="ARBA" id="ARBA00070403"/>
    </source>
</evidence>
<dbReference type="SUPFAM" id="SSF111148">
    <property type="entry name" value="YggX-like"/>
    <property type="match status" value="1"/>
</dbReference>
<dbReference type="EMBL" id="CP013099">
    <property type="protein sequence ID" value="ALP51666.1"/>
    <property type="molecule type" value="Genomic_DNA"/>
</dbReference>
<dbReference type="HAMAP" id="MF_00686">
    <property type="entry name" value="Fe_traffic_YggX"/>
    <property type="match status" value="1"/>
</dbReference>
<proteinExistence type="inferred from homology"/>
<dbReference type="GO" id="GO:0005506">
    <property type="term" value="F:iron ion binding"/>
    <property type="evidence" value="ECO:0007669"/>
    <property type="project" value="UniProtKB-UniRule"/>
</dbReference>